<evidence type="ECO:0000256" key="1">
    <source>
        <dbReference type="ARBA" id="ARBA00004974"/>
    </source>
</evidence>
<keyword evidence="5 8" id="KW-0028">Amino-acid biosynthesis</keyword>
<comment type="similarity">
    <text evidence="3 8">Belongs to the acetolactate synthase small subunit family.</text>
</comment>
<dbReference type="PROSITE" id="PS51671">
    <property type="entry name" value="ACT"/>
    <property type="match status" value="1"/>
</dbReference>
<dbReference type="GO" id="GO:0009099">
    <property type="term" value="P:L-valine biosynthetic process"/>
    <property type="evidence" value="ECO:0007669"/>
    <property type="project" value="UniProtKB-UniRule"/>
</dbReference>
<evidence type="ECO:0000313" key="10">
    <source>
        <dbReference type="EMBL" id="HHS49442.1"/>
    </source>
</evidence>
<dbReference type="Gene3D" id="3.30.70.1150">
    <property type="entry name" value="ACT-like. Chain A, domain 2"/>
    <property type="match status" value="1"/>
</dbReference>
<dbReference type="FunFam" id="3.30.70.1150:FF:000001">
    <property type="entry name" value="Acetolactate synthase small subunit"/>
    <property type="match status" value="1"/>
</dbReference>
<comment type="pathway">
    <text evidence="2 8">Amino-acid biosynthesis; L-valine biosynthesis; L-valine from pyruvate: step 1/4.</text>
</comment>
<accession>A0A7C6A8A5</accession>
<dbReference type="InterPro" id="IPR019455">
    <property type="entry name" value="Acetolactate_synth_ssu_C"/>
</dbReference>
<dbReference type="CDD" id="cd04878">
    <property type="entry name" value="ACT_AHAS"/>
    <property type="match status" value="1"/>
</dbReference>
<dbReference type="InterPro" id="IPR027271">
    <property type="entry name" value="Acetolactate_synth/TF_NikR_C"/>
</dbReference>
<reference evidence="10" key="1">
    <citation type="journal article" date="2020" name="mSystems">
        <title>Genome- and Community-Level Interaction Insights into Carbon Utilization and Element Cycling Functions of Hydrothermarchaeota in Hydrothermal Sediment.</title>
        <authorList>
            <person name="Zhou Z."/>
            <person name="Liu Y."/>
            <person name="Xu W."/>
            <person name="Pan J."/>
            <person name="Luo Z.H."/>
            <person name="Li M."/>
        </authorList>
    </citation>
    <scope>NUCLEOTIDE SEQUENCE [LARGE SCALE GENOMIC DNA]</scope>
    <source>
        <strain evidence="10">SpSt-1135</strain>
    </source>
</reference>
<proteinExistence type="inferred from homology"/>
<keyword evidence="6 8" id="KW-0100">Branched-chain amino acid biosynthesis</keyword>
<evidence type="ECO:0000256" key="5">
    <source>
        <dbReference type="ARBA" id="ARBA00022605"/>
    </source>
</evidence>
<dbReference type="InterPro" id="IPR045865">
    <property type="entry name" value="ACT-like_dom_sf"/>
</dbReference>
<keyword evidence="8 10" id="KW-0808">Transferase</keyword>
<comment type="pathway">
    <text evidence="1 8">Amino-acid biosynthesis; L-isoleucine biosynthesis; L-isoleucine from 2-oxobutanoate: step 1/4.</text>
</comment>
<dbReference type="InterPro" id="IPR004789">
    <property type="entry name" value="Acetalactate_synth_ssu"/>
</dbReference>
<sequence>MKRIFSVIVENEAGVLSRVSNLFSARGYNIESLNVAPINDLNLSRMTIVTEGDSNILEQIGKQLNKLIDTIKVIEYGDGVAYVEREMALIKMHTDSSTRAEILRIVDIFRGKIVDVSPNSYTIEVTGSSEKINAILNLLEPLGIKEIARTGKVAMSRESKQ</sequence>
<evidence type="ECO:0000256" key="2">
    <source>
        <dbReference type="ARBA" id="ARBA00005025"/>
    </source>
</evidence>
<name>A0A7C6A8A5_DESAE</name>
<dbReference type="InterPro" id="IPR054480">
    <property type="entry name" value="AHAS_small-like_ACT"/>
</dbReference>
<comment type="catalytic activity">
    <reaction evidence="7 8">
        <text>2 pyruvate + H(+) = (2S)-2-acetolactate + CO2</text>
        <dbReference type="Rhea" id="RHEA:25249"/>
        <dbReference type="ChEBI" id="CHEBI:15361"/>
        <dbReference type="ChEBI" id="CHEBI:15378"/>
        <dbReference type="ChEBI" id="CHEBI:16526"/>
        <dbReference type="ChEBI" id="CHEBI:58476"/>
        <dbReference type="EC" id="2.2.1.6"/>
    </reaction>
</comment>
<dbReference type="GO" id="GO:1990610">
    <property type="term" value="F:acetolactate synthase regulator activity"/>
    <property type="evidence" value="ECO:0007669"/>
    <property type="project" value="UniProtKB-UniRule"/>
</dbReference>
<dbReference type="PANTHER" id="PTHR30239">
    <property type="entry name" value="ACETOLACTATE SYNTHASE SMALL SUBUNIT"/>
    <property type="match status" value="1"/>
</dbReference>
<dbReference type="EMBL" id="DRZX01000302">
    <property type="protein sequence ID" value="HHS49442.1"/>
    <property type="molecule type" value="Genomic_DNA"/>
</dbReference>
<evidence type="ECO:0000256" key="7">
    <source>
        <dbReference type="ARBA" id="ARBA00048670"/>
    </source>
</evidence>
<dbReference type="AlphaFoldDB" id="A0A7C6A8A5"/>
<dbReference type="GO" id="GO:0003984">
    <property type="term" value="F:acetolactate synthase activity"/>
    <property type="evidence" value="ECO:0007669"/>
    <property type="project" value="UniProtKB-UniRule"/>
</dbReference>
<dbReference type="SUPFAM" id="SSF55021">
    <property type="entry name" value="ACT-like"/>
    <property type="match status" value="2"/>
</dbReference>
<dbReference type="GO" id="GO:0009097">
    <property type="term" value="P:isoleucine biosynthetic process"/>
    <property type="evidence" value="ECO:0007669"/>
    <property type="project" value="UniProtKB-UniRule"/>
</dbReference>
<dbReference type="NCBIfam" id="NF008864">
    <property type="entry name" value="PRK11895.1"/>
    <property type="match status" value="1"/>
</dbReference>
<dbReference type="EC" id="2.2.1.6" evidence="8"/>
<dbReference type="FunFam" id="3.30.70.260:FF:000001">
    <property type="entry name" value="Acetolactate synthase, small subunit"/>
    <property type="match status" value="1"/>
</dbReference>
<protein>
    <recommendedName>
        <fullName evidence="8">Acetolactate synthase small subunit</fullName>
        <shortName evidence="8">AHAS</shortName>
        <shortName evidence="8">ALS</shortName>
        <ecNumber evidence="8">2.2.1.6</ecNumber>
    </recommendedName>
    <alternativeName>
        <fullName evidence="8">Acetohydroxy-acid synthase small subunit</fullName>
    </alternativeName>
</protein>
<feature type="domain" description="ACT" evidence="9">
    <location>
        <begin position="4"/>
        <end position="79"/>
    </location>
</feature>
<dbReference type="UniPathway" id="UPA00049">
    <property type="reaction ID" value="UER00059"/>
</dbReference>
<comment type="caution">
    <text evidence="10">The sequence shown here is derived from an EMBL/GenBank/DDBJ whole genome shotgun (WGS) entry which is preliminary data.</text>
</comment>
<comment type="function">
    <text evidence="8">Catalyzes the conversion of 2 pyruvate molecules into acetolactate in the first common step of the biosynthetic pathway of the branched-amino acids such as leucine, isoleucine, and valine.</text>
</comment>
<comment type="subunit">
    <text evidence="4 8">Dimer of large and small chains.</text>
</comment>
<evidence type="ECO:0000256" key="4">
    <source>
        <dbReference type="ARBA" id="ARBA00011744"/>
    </source>
</evidence>
<evidence type="ECO:0000259" key="9">
    <source>
        <dbReference type="PROSITE" id="PS51671"/>
    </source>
</evidence>
<dbReference type="Gene3D" id="3.30.70.260">
    <property type="match status" value="1"/>
</dbReference>
<evidence type="ECO:0000256" key="6">
    <source>
        <dbReference type="ARBA" id="ARBA00023304"/>
    </source>
</evidence>
<dbReference type="Pfam" id="PF10369">
    <property type="entry name" value="ALS_ss_C"/>
    <property type="match status" value="1"/>
</dbReference>
<dbReference type="GO" id="GO:0005829">
    <property type="term" value="C:cytosol"/>
    <property type="evidence" value="ECO:0007669"/>
    <property type="project" value="TreeGrafter"/>
</dbReference>
<dbReference type="Pfam" id="PF22629">
    <property type="entry name" value="ACT_AHAS_ss"/>
    <property type="match status" value="1"/>
</dbReference>
<evidence type="ECO:0000256" key="3">
    <source>
        <dbReference type="ARBA" id="ARBA00006341"/>
    </source>
</evidence>
<dbReference type="NCBIfam" id="TIGR00119">
    <property type="entry name" value="acolac_sm"/>
    <property type="match status" value="1"/>
</dbReference>
<gene>
    <name evidence="10" type="primary">ilvN</name>
    <name evidence="10" type="ORF">ENM99_06385</name>
</gene>
<dbReference type="UniPathway" id="UPA00047">
    <property type="reaction ID" value="UER00055"/>
</dbReference>
<organism evidence="10">
    <name type="scientific">Desulfurella acetivorans</name>
    <dbReference type="NCBI Taxonomy" id="33002"/>
    <lineage>
        <taxon>Bacteria</taxon>
        <taxon>Pseudomonadati</taxon>
        <taxon>Campylobacterota</taxon>
        <taxon>Desulfurellia</taxon>
        <taxon>Desulfurellales</taxon>
        <taxon>Desulfurellaceae</taxon>
        <taxon>Desulfurella</taxon>
    </lineage>
</organism>
<dbReference type="PANTHER" id="PTHR30239:SF0">
    <property type="entry name" value="ACETOLACTATE SYNTHASE SMALL SUBUNIT 1, CHLOROPLASTIC"/>
    <property type="match status" value="1"/>
</dbReference>
<dbReference type="InterPro" id="IPR002912">
    <property type="entry name" value="ACT_dom"/>
</dbReference>
<dbReference type="InterPro" id="IPR039557">
    <property type="entry name" value="AHAS_ACT"/>
</dbReference>
<dbReference type="Proteomes" id="UP000886400">
    <property type="component" value="Unassembled WGS sequence"/>
</dbReference>
<evidence type="ECO:0000256" key="8">
    <source>
        <dbReference type="RuleBase" id="RU368092"/>
    </source>
</evidence>